<dbReference type="SUPFAM" id="SSF82784">
    <property type="entry name" value="OsmC-like"/>
    <property type="match status" value="1"/>
</dbReference>
<dbReference type="Gene3D" id="3.30.300.20">
    <property type="match status" value="1"/>
</dbReference>
<sequence length="156" mass="16145">METITVIDTTNNAQIIADKVLYTGKVKTTGGREGAAKSTDGRLDVNLSTPGGSGSGTNPEQLFAAGWSACFIGAMRRNAAGLQIAIPNDTAVEAEIDLATTGEGSSLAFSLQARLYVYLPGLTTEQANTVVAAAHQTCPYSKATRGNINVHISVSV</sequence>
<dbReference type="GO" id="GO:0006979">
    <property type="term" value="P:response to oxidative stress"/>
    <property type="evidence" value="ECO:0007669"/>
    <property type="project" value="InterPro"/>
</dbReference>
<dbReference type="STRING" id="551995.SAMN05192574_110116"/>
<dbReference type="NCBIfam" id="TIGR03561">
    <property type="entry name" value="organ_hyd_perox"/>
    <property type="match status" value="1"/>
</dbReference>
<dbReference type="RefSeq" id="WP_167668121.1">
    <property type="nucleotide sequence ID" value="NZ_FOCL01000010.1"/>
</dbReference>
<dbReference type="PANTHER" id="PTHR33797:SF2">
    <property type="entry name" value="ORGANIC HYDROPEROXIDE RESISTANCE PROTEIN-LIKE"/>
    <property type="match status" value="1"/>
</dbReference>
<dbReference type="InterPro" id="IPR003718">
    <property type="entry name" value="OsmC/Ohr_fam"/>
</dbReference>
<dbReference type="InterPro" id="IPR019953">
    <property type="entry name" value="OHR"/>
</dbReference>
<evidence type="ECO:0000256" key="2">
    <source>
        <dbReference type="SAM" id="MobiDB-lite"/>
    </source>
</evidence>
<dbReference type="AlphaFoldDB" id="A0A1H8RE97"/>
<dbReference type="EMBL" id="FOCL01000010">
    <property type="protein sequence ID" value="SEO64761.1"/>
    <property type="molecule type" value="Genomic_DNA"/>
</dbReference>
<feature type="region of interest" description="Disordered" evidence="2">
    <location>
        <begin position="29"/>
        <end position="56"/>
    </location>
</feature>
<evidence type="ECO:0000313" key="3">
    <source>
        <dbReference type="EMBL" id="SEO64761.1"/>
    </source>
</evidence>
<proteinExistence type="inferred from homology"/>
<dbReference type="InterPro" id="IPR036102">
    <property type="entry name" value="OsmC/Ohrsf"/>
</dbReference>
<organism evidence="3 4">
    <name type="scientific">Mucilaginibacter gossypiicola</name>
    <dbReference type="NCBI Taxonomy" id="551995"/>
    <lineage>
        <taxon>Bacteria</taxon>
        <taxon>Pseudomonadati</taxon>
        <taxon>Bacteroidota</taxon>
        <taxon>Sphingobacteriia</taxon>
        <taxon>Sphingobacteriales</taxon>
        <taxon>Sphingobacteriaceae</taxon>
        <taxon>Mucilaginibacter</taxon>
    </lineage>
</organism>
<protein>
    <submittedName>
        <fullName evidence="3">Peroxiredoxin, Ohr subfamily</fullName>
    </submittedName>
</protein>
<accession>A0A1H8RE97</accession>
<dbReference type="Pfam" id="PF02566">
    <property type="entry name" value="OsmC"/>
    <property type="match status" value="1"/>
</dbReference>
<evidence type="ECO:0000313" key="4">
    <source>
        <dbReference type="Proteomes" id="UP000198942"/>
    </source>
</evidence>
<comment type="similarity">
    <text evidence="1">Belongs to the OsmC/Ohr family.</text>
</comment>
<dbReference type="InterPro" id="IPR015946">
    <property type="entry name" value="KH_dom-like_a/b"/>
</dbReference>
<name>A0A1H8RE97_9SPHI</name>
<keyword evidence="4" id="KW-1185">Reference proteome</keyword>
<gene>
    <name evidence="3" type="ORF">SAMN05192574_110116</name>
</gene>
<reference evidence="4" key="1">
    <citation type="submission" date="2016-10" db="EMBL/GenBank/DDBJ databases">
        <authorList>
            <person name="Varghese N."/>
            <person name="Submissions S."/>
        </authorList>
    </citation>
    <scope>NUCLEOTIDE SEQUENCE [LARGE SCALE GENOMIC DNA]</scope>
    <source>
        <strain evidence="4">Gh-48</strain>
    </source>
</reference>
<dbReference type="PANTHER" id="PTHR33797">
    <property type="entry name" value="ORGANIC HYDROPEROXIDE RESISTANCE PROTEIN-LIKE"/>
    <property type="match status" value="1"/>
</dbReference>
<dbReference type="Proteomes" id="UP000198942">
    <property type="component" value="Unassembled WGS sequence"/>
</dbReference>
<evidence type="ECO:0000256" key="1">
    <source>
        <dbReference type="ARBA" id="ARBA00007378"/>
    </source>
</evidence>
<dbReference type="Gene3D" id="2.20.25.10">
    <property type="match status" value="1"/>
</dbReference>